<organism evidence="1 2">
    <name type="scientific">Pedobacter yonginense</name>
    <dbReference type="NCBI Taxonomy" id="651869"/>
    <lineage>
        <taxon>Bacteria</taxon>
        <taxon>Pseudomonadati</taxon>
        <taxon>Bacteroidota</taxon>
        <taxon>Sphingobacteriia</taxon>
        <taxon>Sphingobacteriales</taxon>
        <taxon>Sphingobacteriaceae</taxon>
        <taxon>Pedobacter</taxon>
    </lineage>
</organism>
<accession>A0A317ERC1</accession>
<dbReference type="RefSeq" id="WP_109923836.1">
    <property type="nucleotide sequence ID" value="NZ_QGNZ01000001.1"/>
</dbReference>
<dbReference type="EMBL" id="QGNZ01000001">
    <property type="protein sequence ID" value="PWS28389.1"/>
    <property type="molecule type" value="Genomic_DNA"/>
</dbReference>
<evidence type="ECO:0000313" key="1">
    <source>
        <dbReference type="EMBL" id="PWS28389.1"/>
    </source>
</evidence>
<keyword evidence="2" id="KW-1185">Reference proteome</keyword>
<dbReference type="Proteomes" id="UP000245379">
    <property type="component" value="Unassembled WGS sequence"/>
</dbReference>
<proteinExistence type="predicted"/>
<protein>
    <recommendedName>
        <fullName evidence="3">DUF4836 domain-containing protein</fullName>
    </recommendedName>
</protein>
<gene>
    <name evidence="1" type="ORF">DHW03_00590</name>
</gene>
<name>A0A317ERC1_9SPHI</name>
<evidence type="ECO:0008006" key="3">
    <source>
        <dbReference type="Google" id="ProtNLM"/>
    </source>
</evidence>
<evidence type="ECO:0000313" key="2">
    <source>
        <dbReference type="Proteomes" id="UP000245379"/>
    </source>
</evidence>
<dbReference type="OrthoDB" id="637901at2"/>
<dbReference type="AlphaFoldDB" id="A0A317ERC1"/>
<sequence length="468" mass="52619">MKKFLIASATLIMLLLIAYFAYFKYRQIQANRILIPSNTTAVIKINVDELLKTLAISYLKHSKEYDASNEKKLKQNITDLKTGLDIPASIYLYSLNGKDKTTFFTTFKISDSVTFKHFVEKEVSKKLSKKSASYFLSGDSTLSIRFNGEAVALAFAPRKDVTINDLTDVLNSKNGVKVGTSAFAQLTNLSDHVSFQNKESISKMNFADGKIEFGSEFTSTAIEPALKPMHRILSPESTMSLWVNAKYKADLKDGAQKGSAPTLSPSLLKNFYKDYIDVEWLNAIKQVDTVVGYEYNDNFERVEKKILQDNMVPNFAINMDADEVATTNYLEKYGFLNSATGKLQAPLIPLFSFYFKANQGHIQLSTLKTKSLTVKKEASNDFFYFKLDFTKLINQQPFNLLKSKLNIFKIVEIRARAEEKGKIKVNSELTFTNENANALIQILNLAEGGLGSFSNPNLNLKVIPPNLK</sequence>
<reference evidence="1 2" key="1">
    <citation type="submission" date="2018-05" db="EMBL/GenBank/DDBJ databases">
        <title>Pedobacter paludis sp. nov., isolated from wetland soil.</title>
        <authorList>
            <person name="Zhang Y."/>
            <person name="Wang G."/>
        </authorList>
    </citation>
    <scope>NUCLEOTIDE SEQUENCE [LARGE SCALE GENOMIC DNA]</scope>
    <source>
        <strain evidence="1 2">KCTC22721</strain>
    </source>
</reference>
<comment type="caution">
    <text evidence="1">The sequence shown here is derived from an EMBL/GenBank/DDBJ whole genome shotgun (WGS) entry which is preliminary data.</text>
</comment>